<dbReference type="GO" id="GO:0000978">
    <property type="term" value="F:RNA polymerase II cis-regulatory region sequence-specific DNA binding"/>
    <property type="evidence" value="ECO:0007669"/>
    <property type="project" value="TreeGrafter"/>
</dbReference>
<name>A0A0Q9XJR2_DROMO</name>
<sequence>MGCALLCLFFTTIKSAVCRAAHSFWRKNKYCLNDRYFEHDVSMNLLRRAKEEVTMEDLWTCGFFLSKEPYKELAIKCFMCDSLFYTTTHFQKHLARIHSFEEEELLKPALRQNFNVQEDLSLHLFKTETEFQLAEDEILREYYFGLNLESTIGDSILNPIEEPKEQKSGKRKAKKEGSMCHICGKIYKEHFQLQSHLRASHDKLRPYLCSKCPKNYARLTHLNDHMRSHSEQRDFVCSICYMTFRRSQELTRHKLRHQQGRNYKCSQCDAKFNQHSGLYHHLKIKHGKKNMSC</sequence>
<comment type="subcellular location">
    <subcellularLocation>
        <location evidence="1">Nucleus</location>
    </subcellularLocation>
</comment>
<evidence type="ECO:0000256" key="4">
    <source>
        <dbReference type="ARBA" id="ARBA00022771"/>
    </source>
</evidence>
<feature type="domain" description="C2H2-type" evidence="11">
    <location>
        <begin position="178"/>
        <end position="206"/>
    </location>
</feature>
<accession>A0A0Q9XJR2</accession>
<feature type="domain" description="C2H2-type" evidence="11">
    <location>
        <begin position="75"/>
        <end position="103"/>
    </location>
</feature>
<protein>
    <recommendedName>
        <fullName evidence="11">C2H2-type domain-containing protein</fullName>
    </recommendedName>
</protein>
<keyword evidence="7" id="KW-0539">Nucleus</keyword>
<dbReference type="PROSITE" id="PS00028">
    <property type="entry name" value="ZINC_FINGER_C2H2_1"/>
    <property type="match status" value="5"/>
</dbReference>
<dbReference type="EMBL" id="CH933808">
    <property type="protein sequence ID" value="KRG04593.1"/>
    <property type="molecule type" value="Genomic_DNA"/>
</dbReference>
<keyword evidence="3" id="KW-0677">Repeat</keyword>
<keyword evidence="6" id="KW-0238">DNA-binding</keyword>
<dbReference type="InterPro" id="IPR013087">
    <property type="entry name" value="Znf_C2H2_type"/>
</dbReference>
<keyword evidence="4 9" id="KW-0863">Zinc-finger</keyword>
<dbReference type="Proteomes" id="UP000009192">
    <property type="component" value="Unassembled WGS sequence"/>
</dbReference>
<dbReference type="GO" id="GO:0008270">
    <property type="term" value="F:zinc ion binding"/>
    <property type="evidence" value="ECO:0007669"/>
    <property type="project" value="UniProtKB-KW"/>
</dbReference>
<dbReference type="InterPro" id="IPR050527">
    <property type="entry name" value="Snail/Krueppel_Znf"/>
</dbReference>
<proteinExistence type="inferred from homology"/>
<dbReference type="KEGG" id="dmo:Dmoj_GI27062"/>
<dbReference type="SUPFAM" id="SSF57667">
    <property type="entry name" value="beta-beta-alpha zinc fingers"/>
    <property type="match status" value="2"/>
</dbReference>
<reference evidence="12 13" key="1">
    <citation type="journal article" date="2007" name="Nature">
        <title>Evolution of genes and genomes on the Drosophila phylogeny.</title>
        <authorList>
            <consortium name="Drosophila 12 Genomes Consortium"/>
            <person name="Clark A.G."/>
            <person name="Eisen M.B."/>
            <person name="Smith D.R."/>
            <person name="Bergman C.M."/>
            <person name="Oliver B."/>
            <person name="Markow T.A."/>
            <person name="Kaufman T.C."/>
            <person name="Kellis M."/>
            <person name="Gelbart W."/>
            <person name="Iyer V.N."/>
            <person name="Pollard D.A."/>
            <person name="Sackton T.B."/>
            <person name="Larracuente A.M."/>
            <person name="Singh N.D."/>
            <person name="Abad J.P."/>
            <person name="Abt D.N."/>
            <person name="Adryan B."/>
            <person name="Aguade M."/>
            <person name="Akashi H."/>
            <person name="Anderson W.W."/>
            <person name="Aquadro C.F."/>
            <person name="Ardell D.H."/>
            <person name="Arguello R."/>
            <person name="Artieri C.G."/>
            <person name="Barbash D.A."/>
            <person name="Barker D."/>
            <person name="Barsanti P."/>
            <person name="Batterham P."/>
            <person name="Batzoglou S."/>
            <person name="Begun D."/>
            <person name="Bhutkar A."/>
            <person name="Blanco E."/>
            <person name="Bosak S.A."/>
            <person name="Bradley R.K."/>
            <person name="Brand A.D."/>
            <person name="Brent M.R."/>
            <person name="Brooks A.N."/>
            <person name="Brown R.H."/>
            <person name="Butlin R.K."/>
            <person name="Caggese C."/>
            <person name="Calvi B.R."/>
            <person name="Bernardo de Carvalho A."/>
            <person name="Caspi A."/>
            <person name="Castrezana S."/>
            <person name="Celniker S.E."/>
            <person name="Chang J.L."/>
            <person name="Chapple C."/>
            <person name="Chatterji S."/>
            <person name="Chinwalla A."/>
            <person name="Civetta A."/>
            <person name="Clifton S.W."/>
            <person name="Comeron J.M."/>
            <person name="Costello J.C."/>
            <person name="Coyne J.A."/>
            <person name="Daub J."/>
            <person name="David R.G."/>
            <person name="Delcher A.L."/>
            <person name="Delehaunty K."/>
            <person name="Do C.B."/>
            <person name="Ebling H."/>
            <person name="Edwards K."/>
            <person name="Eickbush T."/>
            <person name="Evans J.D."/>
            <person name="Filipski A."/>
            <person name="Findeiss S."/>
            <person name="Freyhult E."/>
            <person name="Fulton L."/>
            <person name="Fulton R."/>
            <person name="Garcia A.C."/>
            <person name="Gardiner A."/>
            <person name="Garfield D.A."/>
            <person name="Garvin B.E."/>
            <person name="Gibson G."/>
            <person name="Gilbert D."/>
            <person name="Gnerre S."/>
            <person name="Godfrey J."/>
            <person name="Good R."/>
            <person name="Gotea V."/>
            <person name="Gravely B."/>
            <person name="Greenberg A.J."/>
            <person name="Griffiths-Jones S."/>
            <person name="Gross S."/>
            <person name="Guigo R."/>
            <person name="Gustafson E.A."/>
            <person name="Haerty W."/>
            <person name="Hahn M.W."/>
            <person name="Halligan D.L."/>
            <person name="Halpern A.L."/>
            <person name="Halter G.M."/>
            <person name="Han M.V."/>
            <person name="Heger A."/>
            <person name="Hillier L."/>
            <person name="Hinrichs A.S."/>
            <person name="Holmes I."/>
            <person name="Hoskins R.A."/>
            <person name="Hubisz M.J."/>
            <person name="Hultmark D."/>
            <person name="Huntley M.A."/>
            <person name="Jaffe D.B."/>
            <person name="Jagadeeshan S."/>
            <person name="Jeck W.R."/>
            <person name="Johnson J."/>
            <person name="Jones C.D."/>
            <person name="Jordan W.C."/>
            <person name="Karpen G.H."/>
            <person name="Kataoka E."/>
            <person name="Keightley P.D."/>
            <person name="Kheradpour P."/>
            <person name="Kirkness E.F."/>
            <person name="Koerich L.B."/>
            <person name="Kristiansen K."/>
            <person name="Kudrna D."/>
            <person name="Kulathinal R.J."/>
            <person name="Kumar S."/>
            <person name="Kwok R."/>
            <person name="Lander E."/>
            <person name="Langley C.H."/>
            <person name="Lapoint R."/>
            <person name="Lazzaro B.P."/>
            <person name="Lee S.J."/>
            <person name="Levesque L."/>
            <person name="Li R."/>
            <person name="Lin C.F."/>
            <person name="Lin M.F."/>
            <person name="Lindblad-Toh K."/>
            <person name="Llopart A."/>
            <person name="Long M."/>
            <person name="Low L."/>
            <person name="Lozovsky E."/>
            <person name="Lu J."/>
            <person name="Luo M."/>
            <person name="Machado C.A."/>
            <person name="Makalowski W."/>
            <person name="Marzo M."/>
            <person name="Matsuda M."/>
            <person name="Matzkin L."/>
            <person name="McAllister B."/>
            <person name="McBride C.S."/>
            <person name="McKernan B."/>
            <person name="McKernan K."/>
            <person name="Mendez-Lago M."/>
            <person name="Minx P."/>
            <person name="Mollenhauer M.U."/>
            <person name="Montooth K."/>
            <person name="Mount S.M."/>
            <person name="Mu X."/>
            <person name="Myers E."/>
            <person name="Negre B."/>
            <person name="Newfeld S."/>
            <person name="Nielsen R."/>
            <person name="Noor M.A."/>
            <person name="O'Grady P."/>
            <person name="Pachter L."/>
            <person name="Papaceit M."/>
            <person name="Parisi M.J."/>
            <person name="Parisi M."/>
            <person name="Parts L."/>
            <person name="Pedersen J.S."/>
            <person name="Pesole G."/>
            <person name="Phillippy A.M."/>
            <person name="Ponting C.P."/>
            <person name="Pop M."/>
            <person name="Porcelli D."/>
            <person name="Powell J.R."/>
            <person name="Prohaska S."/>
            <person name="Pruitt K."/>
            <person name="Puig M."/>
            <person name="Quesneville H."/>
            <person name="Ram K.R."/>
            <person name="Rand D."/>
            <person name="Rasmussen M.D."/>
            <person name="Reed L.K."/>
            <person name="Reenan R."/>
            <person name="Reily A."/>
            <person name="Remington K.A."/>
            <person name="Rieger T.T."/>
            <person name="Ritchie M.G."/>
            <person name="Robin C."/>
            <person name="Rogers Y.H."/>
            <person name="Rohde C."/>
            <person name="Rozas J."/>
            <person name="Rubenfield M.J."/>
            <person name="Ruiz A."/>
            <person name="Russo S."/>
            <person name="Salzberg S.L."/>
            <person name="Sanchez-Gracia A."/>
            <person name="Saranga D.J."/>
            <person name="Sato H."/>
            <person name="Schaeffer S.W."/>
            <person name="Schatz M.C."/>
            <person name="Schlenke T."/>
            <person name="Schwartz R."/>
            <person name="Segarra C."/>
            <person name="Singh R.S."/>
            <person name="Sirot L."/>
            <person name="Sirota M."/>
            <person name="Sisneros N.B."/>
            <person name="Smith C.D."/>
            <person name="Smith T.F."/>
            <person name="Spieth J."/>
            <person name="Stage D.E."/>
            <person name="Stark A."/>
            <person name="Stephan W."/>
            <person name="Strausberg R.L."/>
            <person name="Strempel S."/>
            <person name="Sturgill D."/>
            <person name="Sutton G."/>
            <person name="Sutton G.G."/>
            <person name="Tao W."/>
            <person name="Teichmann S."/>
            <person name="Tobari Y.N."/>
            <person name="Tomimura Y."/>
            <person name="Tsolas J.M."/>
            <person name="Valente V.L."/>
            <person name="Venter E."/>
            <person name="Venter J.C."/>
            <person name="Vicario S."/>
            <person name="Vieira F.G."/>
            <person name="Vilella A.J."/>
            <person name="Villasante A."/>
            <person name="Walenz B."/>
            <person name="Wang J."/>
            <person name="Wasserman M."/>
            <person name="Watts T."/>
            <person name="Wilson D."/>
            <person name="Wilson R.K."/>
            <person name="Wing R.A."/>
            <person name="Wolfner M.F."/>
            <person name="Wong A."/>
            <person name="Wong G.K."/>
            <person name="Wu C.I."/>
            <person name="Wu G."/>
            <person name="Yamamoto D."/>
            <person name="Yang H.P."/>
            <person name="Yang S.P."/>
            <person name="Yorke J.A."/>
            <person name="Yoshida K."/>
            <person name="Zdobnov E."/>
            <person name="Zhang P."/>
            <person name="Zhang Y."/>
            <person name="Zimin A.V."/>
            <person name="Baldwin J."/>
            <person name="Abdouelleil A."/>
            <person name="Abdulkadir J."/>
            <person name="Abebe A."/>
            <person name="Abera B."/>
            <person name="Abreu J."/>
            <person name="Acer S.C."/>
            <person name="Aftuck L."/>
            <person name="Alexander A."/>
            <person name="An P."/>
            <person name="Anderson E."/>
            <person name="Anderson S."/>
            <person name="Arachi H."/>
            <person name="Azer M."/>
            <person name="Bachantsang P."/>
            <person name="Barry A."/>
            <person name="Bayul T."/>
            <person name="Berlin A."/>
            <person name="Bessette D."/>
            <person name="Bloom T."/>
            <person name="Blye J."/>
            <person name="Boguslavskiy L."/>
            <person name="Bonnet C."/>
            <person name="Boukhgalter B."/>
            <person name="Bourzgui I."/>
            <person name="Brown A."/>
            <person name="Cahill P."/>
            <person name="Channer S."/>
            <person name="Cheshatsang Y."/>
            <person name="Chuda L."/>
            <person name="Citroen M."/>
            <person name="Collymore A."/>
            <person name="Cooke P."/>
            <person name="Costello M."/>
            <person name="D'Aco K."/>
            <person name="Daza R."/>
            <person name="De Haan G."/>
            <person name="DeGray S."/>
            <person name="DeMaso C."/>
            <person name="Dhargay N."/>
            <person name="Dooley K."/>
            <person name="Dooley E."/>
            <person name="Doricent M."/>
            <person name="Dorje P."/>
            <person name="Dorjee K."/>
            <person name="Dupes A."/>
            <person name="Elong R."/>
            <person name="Falk J."/>
            <person name="Farina A."/>
            <person name="Faro S."/>
            <person name="Ferguson D."/>
            <person name="Fisher S."/>
            <person name="Foley C.D."/>
            <person name="Franke A."/>
            <person name="Friedrich D."/>
            <person name="Gadbois L."/>
            <person name="Gearin G."/>
            <person name="Gearin C.R."/>
            <person name="Giannoukos G."/>
            <person name="Goode T."/>
            <person name="Graham J."/>
            <person name="Grandbois E."/>
            <person name="Grewal S."/>
            <person name="Gyaltsen K."/>
            <person name="Hafez N."/>
            <person name="Hagos B."/>
            <person name="Hall J."/>
            <person name="Henson C."/>
            <person name="Hollinger A."/>
            <person name="Honan T."/>
            <person name="Huard M.D."/>
            <person name="Hughes L."/>
            <person name="Hurhula B."/>
            <person name="Husby M.E."/>
            <person name="Kamat A."/>
            <person name="Kanga B."/>
            <person name="Kashin S."/>
            <person name="Khazanovich D."/>
            <person name="Kisner P."/>
            <person name="Lance K."/>
            <person name="Lara M."/>
            <person name="Lee W."/>
            <person name="Lennon N."/>
            <person name="Letendre F."/>
            <person name="LeVine R."/>
            <person name="Lipovsky A."/>
            <person name="Liu X."/>
            <person name="Liu J."/>
            <person name="Liu S."/>
            <person name="Lokyitsang T."/>
            <person name="Lokyitsang Y."/>
            <person name="Lubonja R."/>
            <person name="Lui A."/>
            <person name="MacDonald P."/>
            <person name="Magnisalis V."/>
            <person name="Maru K."/>
            <person name="Matthews C."/>
            <person name="McCusker W."/>
            <person name="McDonough S."/>
            <person name="Mehta T."/>
            <person name="Meldrim J."/>
            <person name="Meneus L."/>
            <person name="Mihai O."/>
            <person name="Mihalev A."/>
            <person name="Mihova T."/>
            <person name="Mittelman R."/>
            <person name="Mlenga V."/>
            <person name="Montmayeur A."/>
            <person name="Mulrain L."/>
            <person name="Navidi A."/>
            <person name="Naylor J."/>
            <person name="Negash T."/>
            <person name="Nguyen T."/>
            <person name="Nguyen N."/>
            <person name="Nicol R."/>
            <person name="Norbu C."/>
            <person name="Norbu N."/>
            <person name="Novod N."/>
            <person name="O'Neill B."/>
            <person name="Osman S."/>
            <person name="Markiewicz E."/>
            <person name="Oyono O.L."/>
            <person name="Patti C."/>
            <person name="Phunkhang P."/>
            <person name="Pierre F."/>
            <person name="Priest M."/>
            <person name="Raghuraman S."/>
            <person name="Rege F."/>
            <person name="Reyes R."/>
            <person name="Rise C."/>
            <person name="Rogov P."/>
            <person name="Ross K."/>
            <person name="Ryan E."/>
            <person name="Settipalli S."/>
            <person name="Shea T."/>
            <person name="Sherpa N."/>
            <person name="Shi L."/>
            <person name="Shih D."/>
            <person name="Sparrow T."/>
            <person name="Spaulding J."/>
            <person name="Stalker J."/>
            <person name="Stange-Thomann N."/>
            <person name="Stavropoulos S."/>
            <person name="Stone C."/>
            <person name="Strader C."/>
            <person name="Tesfaye S."/>
            <person name="Thomson T."/>
            <person name="Thoulutsang Y."/>
            <person name="Thoulutsang D."/>
            <person name="Topham K."/>
            <person name="Topping I."/>
            <person name="Tsamla T."/>
            <person name="Vassiliev H."/>
            <person name="Vo A."/>
            <person name="Wangchuk T."/>
            <person name="Wangdi T."/>
            <person name="Weiand M."/>
            <person name="Wilkinson J."/>
            <person name="Wilson A."/>
            <person name="Yadav S."/>
            <person name="Young G."/>
            <person name="Yu Q."/>
            <person name="Zembek L."/>
            <person name="Zhong D."/>
            <person name="Zimmer A."/>
            <person name="Zwirko Z."/>
            <person name="Jaffe D.B."/>
            <person name="Alvarez P."/>
            <person name="Brockman W."/>
            <person name="Butler J."/>
            <person name="Chin C."/>
            <person name="Gnerre S."/>
            <person name="Grabherr M."/>
            <person name="Kleber M."/>
            <person name="Mauceli E."/>
            <person name="MacCallum I."/>
        </authorList>
    </citation>
    <scope>NUCLEOTIDE SEQUENCE [LARGE SCALE GENOMIC DNA]</scope>
    <source>
        <strain evidence="13">Tucson 15081-1352.22</strain>
    </source>
</reference>
<keyword evidence="5" id="KW-0862">Zinc</keyword>
<dbReference type="SMART" id="SM00355">
    <property type="entry name" value="ZnF_C2H2"/>
    <property type="match status" value="5"/>
</dbReference>
<keyword evidence="10" id="KW-0732">Signal</keyword>
<feature type="signal peptide" evidence="10">
    <location>
        <begin position="1"/>
        <end position="20"/>
    </location>
</feature>
<evidence type="ECO:0000256" key="1">
    <source>
        <dbReference type="ARBA" id="ARBA00004123"/>
    </source>
</evidence>
<evidence type="ECO:0000256" key="5">
    <source>
        <dbReference type="ARBA" id="ARBA00022833"/>
    </source>
</evidence>
<evidence type="ECO:0000313" key="12">
    <source>
        <dbReference type="EMBL" id="KRG04593.1"/>
    </source>
</evidence>
<dbReference type="FunFam" id="3.30.160.60:FF:000065">
    <property type="entry name" value="B-cell CLL/lymphoma 6, member B"/>
    <property type="match status" value="1"/>
</dbReference>
<feature type="domain" description="C2H2-type" evidence="11">
    <location>
        <begin position="235"/>
        <end position="262"/>
    </location>
</feature>
<keyword evidence="13" id="KW-1185">Reference proteome</keyword>
<evidence type="ECO:0000256" key="7">
    <source>
        <dbReference type="ARBA" id="ARBA00023242"/>
    </source>
</evidence>
<organism evidence="12 13">
    <name type="scientific">Drosophila mojavensis</name>
    <name type="common">Fruit fly</name>
    <dbReference type="NCBI Taxonomy" id="7230"/>
    <lineage>
        <taxon>Eukaryota</taxon>
        <taxon>Metazoa</taxon>
        <taxon>Ecdysozoa</taxon>
        <taxon>Arthropoda</taxon>
        <taxon>Hexapoda</taxon>
        <taxon>Insecta</taxon>
        <taxon>Pterygota</taxon>
        <taxon>Neoptera</taxon>
        <taxon>Endopterygota</taxon>
        <taxon>Diptera</taxon>
        <taxon>Brachycera</taxon>
        <taxon>Muscomorpha</taxon>
        <taxon>Ephydroidea</taxon>
        <taxon>Drosophilidae</taxon>
        <taxon>Drosophila</taxon>
    </lineage>
</organism>
<dbReference type="SMR" id="A0A0Q9XJR2"/>
<dbReference type="InterPro" id="IPR036236">
    <property type="entry name" value="Znf_C2H2_sf"/>
</dbReference>
<evidence type="ECO:0000256" key="2">
    <source>
        <dbReference type="ARBA" id="ARBA00022723"/>
    </source>
</evidence>
<evidence type="ECO:0000256" key="9">
    <source>
        <dbReference type="PROSITE-ProRule" id="PRU00042"/>
    </source>
</evidence>
<comment type="similarity">
    <text evidence="8">Belongs to the snail C2H2-type zinc-finger protein family.</text>
</comment>
<dbReference type="GO" id="GO:0005634">
    <property type="term" value="C:nucleus"/>
    <property type="evidence" value="ECO:0007669"/>
    <property type="project" value="UniProtKB-SubCell"/>
</dbReference>
<dbReference type="PANTHER" id="PTHR24388:SF54">
    <property type="entry name" value="PROTEIN ESCARGOT"/>
    <property type="match status" value="1"/>
</dbReference>
<evidence type="ECO:0000259" key="11">
    <source>
        <dbReference type="PROSITE" id="PS50157"/>
    </source>
</evidence>
<evidence type="ECO:0000256" key="6">
    <source>
        <dbReference type="ARBA" id="ARBA00023125"/>
    </source>
</evidence>
<dbReference type="InParanoid" id="A0A0Q9XJR2"/>
<evidence type="ECO:0000256" key="10">
    <source>
        <dbReference type="SAM" id="SignalP"/>
    </source>
</evidence>
<evidence type="ECO:0000256" key="3">
    <source>
        <dbReference type="ARBA" id="ARBA00022737"/>
    </source>
</evidence>
<feature type="domain" description="C2H2-type" evidence="11">
    <location>
        <begin position="207"/>
        <end position="234"/>
    </location>
</feature>
<dbReference type="Gene3D" id="3.30.160.60">
    <property type="entry name" value="Classic Zinc Finger"/>
    <property type="match status" value="3"/>
</dbReference>
<dbReference type="Pfam" id="PF00096">
    <property type="entry name" value="zf-C2H2"/>
    <property type="match status" value="3"/>
</dbReference>
<dbReference type="PANTHER" id="PTHR24388">
    <property type="entry name" value="ZINC FINGER PROTEIN"/>
    <property type="match status" value="1"/>
</dbReference>
<dbReference type="PROSITE" id="PS50157">
    <property type="entry name" value="ZINC_FINGER_C2H2_2"/>
    <property type="match status" value="5"/>
</dbReference>
<feature type="chain" id="PRO_5006388034" description="C2H2-type domain-containing protein" evidence="10">
    <location>
        <begin position="21"/>
        <end position="293"/>
    </location>
</feature>
<evidence type="ECO:0000313" key="13">
    <source>
        <dbReference type="Proteomes" id="UP000009192"/>
    </source>
</evidence>
<feature type="domain" description="C2H2-type" evidence="11">
    <location>
        <begin position="263"/>
        <end position="290"/>
    </location>
</feature>
<dbReference type="OrthoDB" id="8112353at2759"/>
<dbReference type="AlphaFoldDB" id="A0A0Q9XJR2"/>
<dbReference type="GO" id="GO:0000981">
    <property type="term" value="F:DNA-binding transcription factor activity, RNA polymerase II-specific"/>
    <property type="evidence" value="ECO:0007669"/>
    <property type="project" value="TreeGrafter"/>
</dbReference>
<evidence type="ECO:0000256" key="8">
    <source>
        <dbReference type="ARBA" id="ARBA00037948"/>
    </source>
</evidence>
<keyword evidence="2" id="KW-0479">Metal-binding</keyword>
<gene>
    <name evidence="12" type="primary">Dmoj\GI27062</name>
    <name evidence="12" type="ORF">Dmoj_GI27062</name>
</gene>